<organism evidence="1 2">
    <name type="scientific">Microdochium trichocladiopsis</name>
    <dbReference type="NCBI Taxonomy" id="1682393"/>
    <lineage>
        <taxon>Eukaryota</taxon>
        <taxon>Fungi</taxon>
        <taxon>Dikarya</taxon>
        <taxon>Ascomycota</taxon>
        <taxon>Pezizomycotina</taxon>
        <taxon>Sordariomycetes</taxon>
        <taxon>Xylariomycetidae</taxon>
        <taxon>Xylariales</taxon>
        <taxon>Microdochiaceae</taxon>
        <taxon>Microdochium</taxon>
    </lineage>
</organism>
<dbReference type="Proteomes" id="UP000756346">
    <property type="component" value="Unassembled WGS sequence"/>
</dbReference>
<keyword evidence="2" id="KW-1185">Reference proteome</keyword>
<dbReference type="OrthoDB" id="4526039at2759"/>
<proteinExistence type="predicted"/>
<dbReference type="RefSeq" id="XP_046004207.1">
    <property type="nucleotide sequence ID" value="XM_046159888.1"/>
</dbReference>
<protein>
    <submittedName>
        <fullName evidence="1">Uncharacterized protein</fullName>
    </submittedName>
</protein>
<evidence type="ECO:0000313" key="1">
    <source>
        <dbReference type="EMBL" id="KAH7010676.1"/>
    </source>
</evidence>
<dbReference type="EMBL" id="JAGTJQ010000017">
    <property type="protein sequence ID" value="KAH7010676.1"/>
    <property type="molecule type" value="Genomic_DNA"/>
</dbReference>
<name>A0A9P8XQ97_9PEZI</name>
<reference evidence="1" key="1">
    <citation type="journal article" date="2021" name="Nat. Commun.">
        <title>Genetic determinants of endophytism in the Arabidopsis root mycobiome.</title>
        <authorList>
            <person name="Mesny F."/>
            <person name="Miyauchi S."/>
            <person name="Thiergart T."/>
            <person name="Pickel B."/>
            <person name="Atanasova L."/>
            <person name="Karlsson M."/>
            <person name="Huettel B."/>
            <person name="Barry K.W."/>
            <person name="Haridas S."/>
            <person name="Chen C."/>
            <person name="Bauer D."/>
            <person name="Andreopoulos W."/>
            <person name="Pangilinan J."/>
            <person name="LaButti K."/>
            <person name="Riley R."/>
            <person name="Lipzen A."/>
            <person name="Clum A."/>
            <person name="Drula E."/>
            <person name="Henrissat B."/>
            <person name="Kohler A."/>
            <person name="Grigoriev I.V."/>
            <person name="Martin F.M."/>
            <person name="Hacquard S."/>
        </authorList>
    </citation>
    <scope>NUCLEOTIDE SEQUENCE</scope>
    <source>
        <strain evidence="1">MPI-CAGE-CH-0230</strain>
    </source>
</reference>
<accession>A0A9P8XQ97</accession>
<evidence type="ECO:0000313" key="2">
    <source>
        <dbReference type="Proteomes" id="UP000756346"/>
    </source>
</evidence>
<gene>
    <name evidence="1" type="ORF">B0I36DRAFT_370275</name>
</gene>
<dbReference type="GeneID" id="70189434"/>
<dbReference type="AlphaFoldDB" id="A0A9P8XQ97"/>
<sequence>MSKLDSQLSLARDGFVDRYSCFIVKYSQTNAQLSIMTAFRAASILALAALFAVVENKFVMLPHSPPPFVGFNASPAATAVDEYDNSGGCGWTKRLNMTANVSSHRGYDGGRATSQTLELLPPPEPENGAVLDPEIGDWTVGEGNNADGSCDGILPKECIENIRANYRSAMSFVIGDEGRKGGLQASDGPI</sequence>
<comment type="caution">
    <text evidence="1">The sequence shown here is derived from an EMBL/GenBank/DDBJ whole genome shotgun (WGS) entry which is preliminary data.</text>
</comment>